<proteinExistence type="predicted"/>
<sequence length="652" mass="76089">MKSSDFYREGDYKEYYKVLQFFMRICGLWPYQSFFAKYFFITMTIFLSEGILVGQDLTSFFRYKLEHLGDEGRLDVDLNIKKVDDNNYRIALDCLRKHIKVIEFSEFIDGSFSVSYLFNLGMFVLMLAVSGTQILMHTDEINETVRYACLFTSILIQLFWQCWQAQRLLNYSNIPYESANQGYWYCTSTRCKKILALIMIRTSKPCEITAMNLLTFSIETFSSKMDHEEEFLNNFFTQVTQLCSDKAKELVEKERESCRQTQMGPWGMLLMTLPQIAFTERSYADLGFLHTKNKGFLRKDNSLKTVYESLKSDLRRLEEMTRGTNAIGAIVAEVSSQLYQFIVARIQLIDFYEKMHSMSINNKVMKYQELLQSINTIVQTHSLSCSHLALTAIKTTLTLECEILVQLTEAHIEIQHWRFLPTLMALFGAQTRMSAWERTLQSKESWKLGFGATFLKANQQPALYQWLVKLKNAILAKCSLYFHTTLSQQATPGEMRSIMSKQSVDYYHKIQSFQRKHDVVAVLIVFDSRGMKDSGPGYRHSGRKSEVSEDFTVVVSCPYAFTQKPLIHWDNIQNKIRERYAELLTMDKIIYAKSLRDLCTYALYNMDPKMTLVTIYETEKQKDKERHVSTFMSDMCTQIKCNKIYESLKLAK</sequence>
<evidence type="ECO:0000313" key="11">
    <source>
        <dbReference type="Proteomes" id="UP001607303"/>
    </source>
</evidence>
<keyword evidence="4" id="KW-0552">Olfaction</keyword>
<evidence type="ECO:0000256" key="1">
    <source>
        <dbReference type="ARBA" id="ARBA00004141"/>
    </source>
</evidence>
<dbReference type="Pfam" id="PF09404">
    <property type="entry name" value="C12orf66_like"/>
    <property type="match status" value="1"/>
</dbReference>
<evidence type="ECO:0000256" key="8">
    <source>
        <dbReference type="ARBA" id="ARBA00023224"/>
    </source>
</evidence>
<dbReference type="GO" id="GO:0007608">
    <property type="term" value="P:sensory perception of smell"/>
    <property type="evidence" value="ECO:0007669"/>
    <property type="project" value="UniProtKB-KW"/>
</dbReference>
<keyword evidence="8" id="KW-0807">Transducer</keyword>
<dbReference type="GO" id="GO:0016020">
    <property type="term" value="C:membrane"/>
    <property type="evidence" value="ECO:0007669"/>
    <property type="project" value="UniProtKB-SubCell"/>
</dbReference>
<organism evidence="10 11">
    <name type="scientific">Vespula maculifrons</name>
    <name type="common">Eastern yellow jacket</name>
    <name type="synonym">Wasp</name>
    <dbReference type="NCBI Taxonomy" id="7453"/>
    <lineage>
        <taxon>Eukaryota</taxon>
        <taxon>Metazoa</taxon>
        <taxon>Ecdysozoa</taxon>
        <taxon>Arthropoda</taxon>
        <taxon>Hexapoda</taxon>
        <taxon>Insecta</taxon>
        <taxon>Pterygota</taxon>
        <taxon>Neoptera</taxon>
        <taxon>Endopterygota</taxon>
        <taxon>Hymenoptera</taxon>
        <taxon>Apocrita</taxon>
        <taxon>Aculeata</taxon>
        <taxon>Vespoidea</taxon>
        <taxon>Vespidae</taxon>
        <taxon>Vespinae</taxon>
        <taxon>Vespula</taxon>
    </lineage>
</organism>
<evidence type="ECO:0000313" key="10">
    <source>
        <dbReference type="EMBL" id="KAL2727488.1"/>
    </source>
</evidence>
<comment type="subcellular location">
    <subcellularLocation>
        <location evidence="1">Membrane</location>
        <topology evidence="1">Multi-pass membrane protein</topology>
    </subcellularLocation>
</comment>
<evidence type="ECO:0000256" key="7">
    <source>
        <dbReference type="ARBA" id="ARBA00023170"/>
    </source>
</evidence>
<dbReference type="Gene3D" id="1.10.3450.30">
    <property type="match status" value="1"/>
</dbReference>
<keyword evidence="5 9" id="KW-1133">Transmembrane helix</keyword>
<dbReference type="EMBL" id="JAYRBN010000100">
    <property type="protein sequence ID" value="KAL2727488.1"/>
    <property type="molecule type" value="Genomic_DNA"/>
</dbReference>
<keyword evidence="6 9" id="KW-0472">Membrane</keyword>
<dbReference type="PANTHER" id="PTHR31581">
    <property type="entry name" value="KICSTOR COMPLEX PROTEIN C12ORF66"/>
    <property type="match status" value="1"/>
</dbReference>
<evidence type="ECO:0000256" key="9">
    <source>
        <dbReference type="SAM" id="Phobius"/>
    </source>
</evidence>
<dbReference type="SUPFAM" id="SSF158548">
    <property type="entry name" value="FLJ32549 domain-like"/>
    <property type="match status" value="1"/>
</dbReference>
<feature type="transmembrane region" description="Helical" evidence="9">
    <location>
        <begin position="21"/>
        <end position="47"/>
    </location>
</feature>
<dbReference type="InterPro" id="IPR038060">
    <property type="entry name" value="C12orf66-like_central_sf"/>
</dbReference>
<keyword evidence="3 9" id="KW-0812">Transmembrane</keyword>
<evidence type="ECO:0000256" key="6">
    <source>
        <dbReference type="ARBA" id="ARBA00023136"/>
    </source>
</evidence>
<dbReference type="AlphaFoldDB" id="A0ABD2B4B4"/>
<dbReference type="Pfam" id="PF02949">
    <property type="entry name" value="7tm_6"/>
    <property type="match status" value="1"/>
</dbReference>
<protein>
    <submittedName>
        <fullName evidence="10">KICSTOR subunit 2-like</fullName>
    </submittedName>
</protein>
<reference evidence="10 11" key="1">
    <citation type="journal article" date="2024" name="Ann. Entomol. Soc. Am.">
        <title>Genomic analyses of the southern and eastern yellowjacket wasps (Hymenoptera: Vespidae) reveal evolutionary signatures of social life.</title>
        <authorList>
            <person name="Catto M.A."/>
            <person name="Caine P.B."/>
            <person name="Orr S.E."/>
            <person name="Hunt B.G."/>
            <person name="Goodisman M.A.D."/>
        </authorList>
    </citation>
    <scope>NUCLEOTIDE SEQUENCE [LARGE SCALE GENOMIC DNA]</scope>
    <source>
        <strain evidence="10">232</strain>
        <tissue evidence="10">Head and thorax</tissue>
    </source>
</reference>
<comment type="caution">
    <text evidence="10">The sequence shown here is derived from an EMBL/GenBank/DDBJ whole genome shotgun (WGS) entry which is preliminary data.</text>
</comment>
<evidence type="ECO:0000256" key="5">
    <source>
        <dbReference type="ARBA" id="ARBA00022989"/>
    </source>
</evidence>
<evidence type="ECO:0000256" key="4">
    <source>
        <dbReference type="ARBA" id="ARBA00022725"/>
    </source>
</evidence>
<gene>
    <name evidence="10" type="ORF">V1477_016764</name>
</gene>
<dbReference type="InterPro" id="IPR018544">
    <property type="entry name" value="KICS_2"/>
</dbReference>
<dbReference type="SUPFAM" id="SSF160651">
    <property type="entry name" value="FLJ32549 C-terminal domain-like"/>
    <property type="match status" value="1"/>
</dbReference>
<name>A0ABD2B4B4_VESMC</name>
<dbReference type="Proteomes" id="UP001607303">
    <property type="component" value="Unassembled WGS sequence"/>
</dbReference>
<dbReference type="PANTHER" id="PTHR31581:SF1">
    <property type="entry name" value="KICSTOR SUBUNIT 2"/>
    <property type="match status" value="1"/>
</dbReference>
<keyword evidence="2" id="KW-0716">Sensory transduction</keyword>
<dbReference type="GO" id="GO:0007165">
    <property type="term" value="P:signal transduction"/>
    <property type="evidence" value="ECO:0007669"/>
    <property type="project" value="UniProtKB-KW"/>
</dbReference>
<evidence type="ECO:0000256" key="3">
    <source>
        <dbReference type="ARBA" id="ARBA00022692"/>
    </source>
</evidence>
<accession>A0ABD2B4B4</accession>
<evidence type="ECO:0000256" key="2">
    <source>
        <dbReference type="ARBA" id="ARBA00022606"/>
    </source>
</evidence>
<keyword evidence="11" id="KW-1185">Reference proteome</keyword>
<dbReference type="InterPro" id="IPR004117">
    <property type="entry name" value="7tm6_olfct_rcpt"/>
</dbReference>
<keyword evidence="7" id="KW-0675">Receptor</keyword>